<dbReference type="InterPro" id="IPR046341">
    <property type="entry name" value="SET_dom_sf"/>
</dbReference>
<feature type="region of interest" description="Disordered" evidence="1">
    <location>
        <begin position="113"/>
        <end position="141"/>
    </location>
</feature>
<sequence length="399" mass="44386">MASPPFVILPHPLKGRAATATRDLPPGSPLLTTSPCSVYTIQPEFRREVCARCFAYDRGVEWKVRVELPPEGKLKQSPTLGLVFCSEVCRDGWVHRQGAIGLQAWKTAWEVGSRQKGKRSSSNGSVEPSVDGAETVPDGRPSFKQIDRAWTAAEDTLGKRVRELRMRESSEGAAQLAKSERKLLQRAKDSKAPSIETLWAVVSGILTHYWTHNTPVEVVDEKSDLPADNDEWTEIMRLKHHHTPFASHEELQDYISAYLCLLAQLPVALVPSLTPEVIQTLQNAAAHNSFSIRPALNSGAYNAEYLGWGLWTMGSIWNHSCAPNIAKARVRDRWVFVVDRDANGKAGVRAGEELCISYLGGDEKELGVAERRKRLQDAWGFECQCDACIRDMRGMSVPE</sequence>
<accession>A0ABR1VCF7</accession>
<evidence type="ECO:0000259" key="2">
    <source>
        <dbReference type="PROSITE" id="PS50280"/>
    </source>
</evidence>
<dbReference type="PROSITE" id="PS50280">
    <property type="entry name" value="SET"/>
    <property type="match status" value="1"/>
</dbReference>
<dbReference type="InterPro" id="IPR001214">
    <property type="entry name" value="SET_dom"/>
</dbReference>
<evidence type="ECO:0000313" key="3">
    <source>
        <dbReference type="EMBL" id="KAK8068891.1"/>
    </source>
</evidence>
<proteinExistence type="predicted"/>
<dbReference type="Gene3D" id="2.170.270.10">
    <property type="entry name" value="SET domain"/>
    <property type="match status" value="1"/>
</dbReference>
<dbReference type="PANTHER" id="PTHR12197:SF294">
    <property type="entry name" value="POTENTIAL PROTEIN LYSINE METHYLTRANSFERASE SET6"/>
    <property type="match status" value="1"/>
</dbReference>
<organism evidence="3 4">
    <name type="scientific">Apiospora phragmitis</name>
    <dbReference type="NCBI Taxonomy" id="2905665"/>
    <lineage>
        <taxon>Eukaryota</taxon>
        <taxon>Fungi</taxon>
        <taxon>Dikarya</taxon>
        <taxon>Ascomycota</taxon>
        <taxon>Pezizomycotina</taxon>
        <taxon>Sordariomycetes</taxon>
        <taxon>Xylariomycetidae</taxon>
        <taxon>Amphisphaeriales</taxon>
        <taxon>Apiosporaceae</taxon>
        <taxon>Apiospora</taxon>
    </lineage>
</organism>
<comment type="caution">
    <text evidence="3">The sequence shown here is derived from an EMBL/GenBank/DDBJ whole genome shotgun (WGS) entry which is preliminary data.</text>
</comment>
<feature type="domain" description="SET" evidence="2">
    <location>
        <begin position="4"/>
        <end position="359"/>
    </location>
</feature>
<dbReference type="PANTHER" id="PTHR12197">
    <property type="entry name" value="HISTONE-LYSINE N-METHYLTRANSFERASE SMYD"/>
    <property type="match status" value="1"/>
</dbReference>
<protein>
    <recommendedName>
        <fullName evidence="2">SET domain-containing protein</fullName>
    </recommendedName>
</protein>
<gene>
    <name evidence="3" type="ORF">PG994_005507</name>
</gene>
<dbReference type="GeneID" id="92089979"/>
<dbReference type="RefSeq" id="XP_066716185.1">
    <property type="nucleotide sequence ID" value="XM_066856916.1"/>
</dbReference>
<reference evidence="3 4" key="1">
    <citation type="submission" date="2023-01" db="EMBL/GenBank/DDBJ databases">
        <title>Analysis of 21 Apiospora genomes using comparative genomics revels a genus with tremendous synthesis potential of carbohydrate active enzymes and secondary metabolites.</title>
        <authorList>
            <person name="Sorensen T."/>
        </authorList>
    </citation>
    <scope>NUCLEOTIDE SEQUENCE [LARGE SCALE GENOMIC DNA]</scope>
    <source>
        <strain evidence="3 4">CBS 135458</strain>
    </source>
</reference>
<dbReference type="SUPFAM" id="SSF82199">
    <property type="entry name" value="SET domain"/>
    <property type="match status" value="1"/>
</dbReference>
<dbReference type="InterPro" id="IPR050869">
    <property type="entry name" value="H3K4_H4K5_MeTrfase"/>
</dbReference>
<evidence type="ECO:0000313" key="4">
    <source>
        <dbReference type="Proteomes" id="UP001480595"/>
    </source>
</evidence>
<dbReference type="Proteomes" id="UP001480595">
    <property type="component" value="Unassembled WGS sequence"/>
</dbReference>
<name>A0ABR1VCF7_9PEZI</name>
<keyword evidence="4" id="KW-1185">Reference proteome</keyword>
<dbReference type="CDD" id="cd20071">
    <property type="entry name" value="SET_SMYD"/>
    <property type="match status" value="1"/>
</dbReference>
<evidence type="ECO:0000256" key="1">
    <source>
        <dbReference type="SAM" id="MobiDB-lite"/>
    </source>
</evidence>
<dbReference type="EMBL" id="JAQQWL010000006">
    <property type="protein sequence ID" value="KAK8068891.1"/>
    <property type="molecule type" value="Genomic_DNA"/>
</dbReference>